<organism evidence="1 2">
    <name type="scientific">Aquimarina gracilis</name>
    <dbReference type="NCBI Taxonomy" id="874422"/>
    <lineage>
        <taxon>Bacteria</taxon>
        <taxon>Pseudomonadati</taxon>
        <taxon>Bacteroidota</taxon>
        <taxon>Flavobacteriia</taxon>
        <taxon>Flavobacteriales</taxon>
        <taxon>Flavobacteriaceae</taxon>
        <taxon>Aquimarina</taxon>
    </lineage>
</organism>
<sequence length="377" mass="43076">MDTLSSKEAAILISKVIEFLKTKKITQQEIESRLNYTSLSKAKNSERYPQSVIERKTRQELLNELLNEFSLHYNEVYDRIELGAEKKINASLSDVSYYIMHYYAFSRNLVDRALVQIINKRKVIIDYHLGDEHWEGTFNVIENYTFIEAQKLGYTTPVKKLICLFSGTMKYGRPILLGTYSTVKRDGYPAAGRIVFQKIENLELAEKALNQNSDDRIIGYLKNDVIISKTITPNSLDELLPIKISLLNTISGAYTLIYPVNNNKLIQTDLIIKENFQAEILINKTIIKGKLFIENINTVQCKFNITKDLNIDDFSLLTLIINIRKKSSENIYSATATSSIIHGAASSFGCYLVRSKDFNKVDIDKLPSKLILCEPLE</sequence>
<dbReference type="RefSeq" id="WP_324179128.1">
    <property type="nucleotide sequence ID" value="NZ_BAABAW010000008.1"/>
</dbReference>
<protein>
    <submittedName>
        <fullName evidence="1">Uncharacterized protein</fullName>
    </submittedName>
</protein>
<keyword evidence="2" id="KW-1185">Reference proteome</keyword>
<dbReference type="Proteomes" id="UP001327027">
    <property type="component" value="Unassembled WGS sequence"/>
</dbReference>
<proteinExistence type="predicted"/>
<name>A0ABU5ZT03_9FLAO</name>
<evidence type="ECO:0000313" key="1">
    <source>
        <dbReference type="EMBL" id="MEB3345094.1"/>
    </source>
</evidence>
<reference evidence="1 2" key="1">
    <citation type="journal article" date="2013" name="Int. J. Syst. Evol. Microbiol.">
        <title>Aquimarina gracilis sp. nov., isolated from the gut microflora of a mussel, Mytilus coruscus, and emended description of Aquimarina spongiae.</title>
        <authorList>
            <person name="Park S.C."/>
            <person name="Choe H.N."/>
            <person name="Baik K.S."/>
            <person name="Seong C.N."/>
        </authorList>
    </citation>
    <scope>NUCLEOTIDE SEQUENCE [LARGE SCALE GENOMIC DNA]</scope>
    <source>
        <strain evidence="1 2">PSC32</strain>
    </source>
</reference>
<dbReference type="EMBL" id="JAYKLX010000003">
    <property type="protein sequence ID" value="MEB3345094.1"/>
    <property type="molecule type" value="Genomic_DNA"/>
</dbReference>
<evidence type="ECO:0000313" key="2">
    <source>
        <dbReference type="Proteomes" id="UP001327027"/>
    </source>
</evidence>
<accession>A0ABU5ZT03</accession>
<comment type="caution">
    <text evidence="1">The sequence shown here is derived from an EMBL/GenBank/DDBJ whole genome shotgun (WGS) entry which is preliminary data.</text>
</comment>
<gene>
    <name evidence="1" type="ORF">U6A24_06460</name>
</gene>